<organism evidence="1 2">
    <name type="scientific">Aphis craccivora</name>
    <name type="common">Cowpea aphid</name>
    <dbReference type="NCBI Taxonomy" id="307492"/>
    <lineage>
        <taxon>Eukaryota</taxon>
        <taxon>Metazoa</taxon>
        <taxon>Ecdysozoa</taxon>
        <taxon>Arthropoda</taxon>
        <taxon>Hexapoda</taxon>
        <taxon>Insecta</taxon>
        <taxon>Pterygota</taxon>
        <taxon>Neoptera</taxon>
        <taxon>Paraneoptera</taxon>
        <taxon>Hemiptera</taxon>
        <taxon>Sternorrhyncha</taxon>
        <taxon>Aphidomorpha</taxon>
        <taxon>Aphidoidea</taxon>
        <taxon>Aphididae</taxon>
        <taxon>Aphidini</taxon>
        <taxon>Aphis</taxon>
        <taxon>Aphis</taxon>
    </lineage>
</organism>
<dbReference type="Gene3D" id="1.10.10.60">
    <property type="entry name" value="Homeodomain-like"/>
    <property type="match status" value="1"/>
</dbReference>
<proteinExistence type="predicted"/>
<accession>A0A6G0ZIG5</accession>
<comment type="caution">
    <text evidence="1">The sequence shown here is derived from an EMBL/GenBank/DDBJ whole genome shotgun (WGS) entry which is preliminary data.</text>
</comment>
<gene>
    <name evidence="1" type="ORF">FWK35_00018038</name>
</gene>
<dbReference type="EMBL" id="VUJU01000368">
    <property type="protein sequence ID" value="KAF0770908.1"/>
    <property type="molecule type" value="Genomic_DNA"/>
</dbReference>
<reference evidence="1 2" key="1">
    <citation type="submission" date="2019-08" db="EMBL/GenBank/DDBJ databases">
        <title>Whole genome of Aphis craccivora.</title>
        <authorList>
            <person name="Voronova N.V."/>
            <person name="Shulinski R.S."/>
            <person name="Bandarenka Y.V."/>
            <person name="Zhorov D.G."/>
            <person name="Warner D."/>
        </authorList>
    </citation>
    <scope>NUCLEOTIDE SEQUENCE [LARGE SCALE GENOMIC DNA]</scope>
    <source>
        <strain evidence="1">180601</strain>
        <tissue evidence="1">Whole Body</tissue>
    </source>
</reference>
<sequence length="91" mass="10879">MLKTLFIIFQSINQVVNVLSVVNTKMTRNFKTLTIREKRRVLEKLKSGRKKKEIVEEFGIPGNRFEIFNRSEEKKRPRIFGCKECVVKWFT</sequence>
<keyword evidence="2" id="KW-1185">Reference proteome</keyword>
<evidence type="ECO:0000313" key="1">
    <source>
        <dbReference type="EMBL" id="KAF0770908.1"/>
    </source>
</evidence>
<protein>
    <submittedName>
        <fullName evidence="1">Tigger transposable element-derived protein 6-like</fullName>
    </submittedName>
</protein>
<dbReference type="Proteomes" id="UP000478052">
    <property type="component" value="Unassembled WGS sequence"/>
</dbReference>
<dbReference type="AlphaFoldDB" id="A0A6G0ZIG5"/>
<name>A0A6G0ZIG5_APHCR</name>
<evidence type="ECO:0000313" key="2">
    <source>
        <dbReference type="Proteomes" id="UP000478052"/>
    </source>
</evidence>